<protein>
    <submittedName>
        <fullName evidence="1">Uncharacterized protein</fullName>
    </submittedName>
</protein>
<reference evidence="1 2" key="1">
    <citation type="submission" date="2024-06" db="EMBL/GenBank/DDBJ databases">
        <title>Complete genome of Phlyctema vagabunda strain 19-DSS-EL-015.</title>
        <authorList>
            <person name="Fiorenzani C."/>
        </authorList>
    </citation>
    <scope>NUCLEOTIDE SEQUENCE [LARGE SCALE GENOMIC DNA]</scope>
    <source>
        <strain evidence="1 2">19-DSS-EL-015</strain>
    </source>
</reference>
<evidence type="ECO:0000313" key="2">
    <source>
        <dbReference type="Proteomes" id="UP001629113"/>
    </source>
</evidence>
<name>A0ABR4PFQ2_9HELO</name>
<keyword evidence="2" id="KW-1185">Reference proteome</keyword>
<gene>
    <name evidence="1" type="ORF">PVAG01_06295</name>
</gene>
<proteinExistence type="predicted"/>
<organism evidence="1 2">
    <name type="scientific">Phlyctema vagabunda</name>
    <dbReference type="NCBI Taxonomy" id="108571"/>
    <lineage>
        <taxon>Eukaryota</taxon>
        <taxon>Fungi</taxon>
        <taxon>Dikarya</taxon>
        <taxon>Ascomycota</taxon>
        <taxon>Pezizomycotina</taxon>
        <taxon>Leotiomycetes</taxon>
        <taxon>Helotiales</taxon>
        <taxon>Dermateaceae</taxon>
        <taxon>Phlyctema</taxon>
    </lineage>
</organism>
<accession>A0ABR4PFQ2</accession>
<sequence>MTPIKSVVIITKPECSLVFWRTQTKTSCLYKAVLVVRVK</sequence>
<dbReference type="Proteomes" id="UP001629113">
    <property type="component" value="Unassembled WGS sequence"/>
</dbReference>
<dbReference type="EMBL" id="JBFCZG010000005">
    <property type="protein sequence ID" value="KAL3422139.1"/>
    <property type="molecule type" value="Genomic_DNA"/>
</dbReference>
<comment type="caution">
    <text evidence="1">The sequence shown here is derived from an EMBL/GenBank/DDBJ whole genome shotgun (WGS) entry which is preliminary data.</text>
</comment>
<evidence type="ECO:0000313" key="1">
    <source>
        <dbReference type="EMBL" id="KAL3422139.1"/>
    </source>
</evidence>